<reference evidence="2" key="1">
    <citation type="submission" date="2024-07" db="EMBL/GenBank/DDBJ databases">
        <title>Two chromosome-level genome assemblies of Korean endemic species Abeliophyllum distichum and Forsythia ovata (Oleaceae).</title>
        <authorList>
            <person name="Jang H."/>
        </authorList>
    </citation>
    <scope>NUCLEOTIDE SEQUENCE [LARGE SCALE GENOMIC DNA]</scope>
</reference>
<protein>
    <submittedName>
        <fullName evidence="1">Late blight resistance protein-like protein R1A-10</fullName>
    </submittedName>
</protein>
<dbReference type="EMBL" id="JBFOLJ010000006">
    <property type="protein sequence ID" value="KAL2528411.1"/>
    <property type="molecule type" value="Genomic_DNA"/>
</dbReference>
<sequence>MDSFLLELREFFTVPKPQQYLSCSTFKTNELVASFIDFLLEDLEEFLGQRYLSRFFTVQLNPLLKNLKFLLIILGDTPFRCAELEETKNILAEIESIANEAGIFFHSFFFTYRSRQGDENSCGTFCFVTKV</sequence>
<gene>
    <name evidence="1" type="ORF">Fot_21012</name>
</gene>
<evidence type="ECO:0000313" key="1">
    <source>
        <dbReference type="EMBL" id="KAL2528411.1"/>
    </source>
</evidence>
<accession>A0ABD1UTY5</accession>
<keyword evidence="2" id="KW-1185">Reference proteome</keyword>
<name>A0ABD1UTY5_9LAMI</name>
<proteinExistence type="predicted"/>
<dbReference type="AlphaFoldDB" id="A0ABD1UTY5"/>
<organism evidence="1 2">
    <name type="scientific">Forsythia ovata</name>
    <dbReference type="NCBI Taxonomy" id="205694"/>
    <lineage>
        <taxon>Eukaryota</taxon>
        <taxon>Viridiplantae</taxon>
        <taxon>Streptophyta</taxon>
        <taxon>Embryophyta</taxon>
        <taxon>Tracheophyta</taxon>
        <taxon>Spermatophyta</taxon>
        <taxon>Magnoliopsida</taxon>
        <taxon>eudicotyledons</taxon>
        <taxon>Gunneridae</taxon>
        <taxon>Pentapetalae</taxon>
        <taxon>asterids</taxon>
        <taxon>lamiids</taxon>
        <taxon>Lamiales</taxon>
        <taxon>Oleaceae</taxon>
        <taxon>Forsythieae</taxon>
        <taxon>Forsythia</taxon>
    </lineage>
</organism>
<comment type="caution">
    <text evidence="1">The sequence shown here is derived from an EMBL/GenBank/DDBJ whole genome shotgun (WGS) entry which is preliminary data.</text>
</comment>
<evidence type="ECO:0000313" key="2">
    <source>
        <dbReference type="Proteomes" id="UP001604277"/>
    </source>
</evidence>
<dbReference type="Proteomes" id="UP001604277">
    <property type="component" value="Unassembled WGS sequence"/>
</dbReference>